<dbReference type="InterPro" id="IPR057326">
    <property type="entry name" value="KR_dom"/>
</dbReference>
<dbReference type="Proteomes" id="UP001248709">
    <property type="component" value="Unassembled WGS sequence"/>
</dbReference>
<dbReference type="Pfam" id="PF13561">
    <property type="entry name" value="adh_short_C2"/>
    <property type="match status" value="1"/>
</dbReference>
<accession>A0ABU3H6N2</accession>
<proteinExistence type="inferred from homology"/>
<dbReference type="EMBL" id="JAUSUY010000007">
    <property type="protein sequence ID" value="MDT3426479.1"/>
    <property type="molecule type" value="Genomic_DNA"/>
</dbReference>
<dbReference type="PROSITE" id="PS00061">
    <property type="entry name" value="ADH_SHORT"/>
    <property type="match status" value="1"/>
</dbReference>
<dbReference type="PRINTS" id="PR00081">
    <property type="entry name" value="GDHRDH"/>
</dbReference>
<dbReference type="InterPro" id="IPR036291">
    <property type="entry name" value="NAD(P)-bd_dom_sf"/>
</dbReference>
<keyword evidence="5" id="KW-1185">Reference proteome</keyword>
<dbReference type="SUPFAM" id="SSF51735">
    <property type="entry name" value="NAD(P)-binding Rossmann-fold domains"/>
    <property type="match status" value="1"/>
</dbReference>
<dbReference type="InterPro" id="IPR020904">
    <property type="entry name" value="Sc_DH/Rdtase_CS"/>
</dbReference>
<evidence type="ECO:0000259" key="3">
    <source>
        <dbReference type="SMART" id="SM00822"/>
    </source>
</evidence>
<gene>
    <name evidence="4" type="ORF">J2Z22_002005</name>
</gene>
<protein>
    <submittedName>
        <fullName evidence="4">NAD(P)-dependent dehydrogenase (Short-subunit alcohol dehydrogenase family)</fullName>
    </submittedName>
</protein>
<dbReference type="PRINTS" id="PR00080">
    <property type="entry name" value="SDRFAMILY"/>
</dbReference>
<organism evidence="4 5">
    <name type="scientific">Paenibacillus forsythiae</name>
    <dbReference type="NCBI Taxonomy" id="365616"/>
    <lineage>
        <taxon>Bacteria</taxon>
        <taxon>Bacillati</taxon>
        <taxon>Bacillota</taxon>
        <taxon>Bacilli</taxon>
        <taxon>Bacillales</taxon>
        <taxon>Paenibacillaceae</taxon>
        <taxon>Paenibacillus</taxon>
    </lineage>
</organism>
<evidence type="ECO:0000256" key="2">
    <source>
        <dbReference type="ARBA" id="ARBA00023002"/>
    </source>
</evidence>
<dbReference type="CDD" id="cd05233">
    <property type="entry name" value="SDR_c"/>
    <property type="match status" value="1"/>
</dbReference>
<comment type="similarity">
    <text evidence="1">Belongs to the short-chain dehydrogenases/reductases (SDR) family.</text>
</comment>
<evidence type="ECO:0000256" key="1">
    <source>
        <dbReference type="ARBA" id="ARBA00006484"/>
    </source>
</evidence>
<keyword evidence="2" id="KW-0560">Oxidoreductase</keyword>
<evidence type="ECO:0000313" key="4">
    <source>
        <dbReference type="EMBL" id="MDT3426479.1"/>
    </source>
</evidence>
<dbReference type="PANTHER" id="PTHR24321">
    <property type="entry name" value="DEHYDROGENASES, SHORT CHAIN"/>
    <property type="match status" value="1"/>
</dbReference>
<reference evidence="4 5" key="1">
    <citation type="submission" date="2023-07" db="EMBL/GenBank/DDBJ databases">
        <title>Genomic Encyclopedia of Type Strains, Phase IV (KMG-IV): sequencing the most valuable type-strain genomes for metagenomic binning, comparative biology and taxonomic classification.</title>
        <authorList>
            <person name="Goeker M."/>
        </authorList>
    </citation>
    <scope>NUCLEOTIDE SEQUENCE [LARGE SCALE GENOMIC DNA]</scope>
    <source>
        <strain evidence="4 5">T98</strain>
    </source>
</reference>
<evidence type="ECO:0000313" key="5">
    <source>
        <dbReference type="Proteomes" id="UP001248709"/>
    </source>
</evidence>
<dbReference type="InterPro" id="IPR002347">
    <property type="entry name" value="SDR_fam"/>
</dbReference>
<dbReference type="PANTHER" id="PTHR24321:SF11">
    <property type="entry name" value="BLR0893 PROTEIN"/>
    <property type="match status" value="1"/>
</dbReference>
<name>A0ABU3H6N2_9BACL</name>
<dbReference type="RefSeq" id="WP_025701494.1">
    <property type="nucleotide sequence ID" value="NZ_JAUSUY010000007.1"/>
</dbReference>
<dbReference type="NCBIfam" id="NF005559">
    <property type="entry name" value="PRK07231.1"/>
    <property type="match status" value="1"/>
</dbReference>
<dbReference type="SMART" id="SM00822">
    <property type="entry name" value="PKS_KR"/>
    <property type="match status" value="1"/>
</dbReference>
<dbReference type="Gene3D" id="3.40.50.720">
    <property type="entry name" value="NAD(P)-binding Rossmann-like Domain"/>
    <property type="match status" value="1"/>
</dbReference>
<feature type="domain" description="Ketoreductase" evidence="3">
    <location>
        <begin position="7"/>
        <end position="185"/>
    </location>
</feature>
<comment type="caution">
    <text evidence="4">The sequence shown here is derived from an EMBL/GenBank/DDBJ whole genome shotgun (WGS) entry which is preliminary data.</text>
</comment>
<sequence>MMRFKDKVAIITGGATGIGKATAMRICSEGGKVVIAGRSVEAGEEAIKEMKGLGYEAVFFPTDVSKVEDIKQLVDNTLAEFGQIDCIYSNAAITGNNQMLEDYDIEVFDNVFAVNIRSQFLLMKFAVPHMKSGGAIVNCSSLHGTIGMPGDLAYSASKHAIIGLTKSVAAELGPRGIRVNTICPGPVATKMMRRYEGMLSPDIDALEAYIAQGTALKRFGTEEEIAGSVCFLLSADSGYTTGATLISDGGYGVFKV</sequence>